<organism evidence="2 3">
    <name type="scientific">Candidatus Thermofonsia Clade 1 bacterium</name>
    <dbReference type="NCBI Taxonomy" id="2364210"/>
    <lineage>
        <taxon>Bacteria</taxon>
        <taxon>Bacillati</taxon>
        <taxon>Chloroflexota</taxon>
        <taxon>Candidatus Thermofontia</taxon>
        <taxon>Candidatus Thermofonsia Clade 1</taxon>
    </lineage>
</organism>
<comment type="caution">
    <text evidence="2">The sequence shown here is derived from an EMBL/GenBank/DDBJ whole genome shotgun (WGS) entry which is preliminary data.</text>
</comment>
<dbReference type="CDD" id="cd01066">
    <property type="entry name" value="APP_MetAP"/>
    <property type="match status" value="1"/>
</dbReference>
<sequence>MQTLDERAAEVSAKLAQLRRALATHGLEALELRLTANLAWLSAGVATYINIASESSPVRALITPERAYLITDSIEAPRLAHEAQVEALGFELVAQTWHMRNDLVETLAGGLRLGQDGEGRGTNLAAELQRLRSTLMPSEIERLRLNSRLAAEAMHEAIRAVQIGQTEHDAAARLAAESYERGGVPIVVLVASDERIFNYRHPLPTDKPIERYVMLVLCFRKDGLVISLTRLVHFGKVPGDLQRKAEACARVDARLILGTQAGRTLGDMFALARDAYADEGYPEAIDEHHQGGSAGYAPREVVARPDSQTPIAVNQMFAWNPSIRGVKSEDSILLTADGVEILTAMEGFPTLNVSIDGQPIARPAILEV</sequence>
<feature type="domain" description="Peptidase M24" evidence="1">
    <location>
        <begin position="142"/>
        <end position="335"/>
    </location>
</feature>
<dbReference type="SUPFAM" id="SSF53092">
    <property type="entry name" value="Creatinase/prolidase N-terminal domain"/>
    <property type="match status" value="1"/>
</dbReference>
<proteinExistence type="predicted"/>
<gene>
    <name evidence="2" type="ORF">CUN51_02320</name>
</gene>
<dbReference type="Proteomes" id="UP000228921">
    <property type="component" value="Unassembled WGS sequence"/>
</dbReference>
<name>A0A2M8P2M7_9CHLR</name>
<dbReference type="SUPFAM" id="SSF55920">
    <property type="entry name" value="Creatinase/aminopeptidase"/>
    <property type="match status" value="1"/>
</dbReference>
<dbReference type="InterPro" id="IPR050659">
    <property type="entry name" value="Peptidase_M24B"/>
</dbReference>
<dbReference type="InterPro" id="IPR036005">
    <property type="entry name" value="Creatinase/aminopeptidase-like"/>
</dbReference>
<dbReference type="Pfam" id="PF00557">
    <property type="entry name" value="Peptidase_M24"/>
    <property type="match status" value="1"/>
</dbReference>
<dbReference type="PANTHER" id="PTHR46112:SF2">
    <property type="entry name" value="XAA-PRO AMINOPEPTIDASE P-RELATED"/>
    <property type="match status" value="1"/>
</dbReference>
<dbReference type="EMBL" id="PGTK01000002">
    <property type="protein sequence ID" value="PJF31798.1"/>
    <property type="molecule type" value="Genomic_DNA"/>
</dbReference>
<evidence type="ECO:0000313" key="2">
    <source>
        <dbReference type="EMBL" id="PJF31798.1"/>
    </source>
</evidence>
<reference evidence="2 3" key="1">
    <citation type="submission" date="2017-11" db="EMBL/GenBank/DDBJ databases">
        <title>Evolution of Phototrophy in the Chloroflexi Phylum Driven by Horizontal Gene Transfer.</title>
        <authorList>
            <person name="Ward L.M."/>
            <person name="Hemp J."/>
            <person name="Shih P.M."/>
            <person name="Mcglynn S.E."/>
            <person name="Fischer W."/>
        </authorList>
    </citation>
    <scope>NUCLEOTIDE SEQUENCE [LARGE SCALE GENOMIC DNA]</scope>
    <source>
        <strain evidence="2">CP2_2F</strain>
    </source>
</reference>
<dbReference type="Gene3D" id="3.40.350.10">
    <property type="entry name" value="Creatinase/prolidase N-terminal domain"/>
    <property type="match status" value="1"/>
</dbReference>
<evidence type="ECO:0000313" key="3">
    <source>
        <dbReference type="Proteomes" id="UP000228921"/>
    </source>
</evidence>
<dbReference type="InterPro" id="IPR000994">
    <property type="entry name" value="Pept_M24"/>
</dbReference>
<dbReference type="Gene3D" id="3.90.230.10">
    <property type="entry name" value="Creatinase/methionine aminopeptidase superfamily"/>
    <property type="match status" value="1"/>
</dbReference>
<protein>
    <submittedName>
        <fullName evidence="2">Peptidase M24</fullName>
    </submittedName>
</protein>
<dbReference type="InterPro" id="IPR029149">
    <property type="entry name" value="Creatin/AminoP/Spt16_N"/>
</dbReference>
<accession>A0A2M8P2M7</accession>
<dbReference type="AlphaFoldDB" id="A0A2M8P2M7"/>
<dbReference type="PANTHER" id="PTHR46112">
    <property type="entry name" value="AMINOPEPTIDASE"/>
    <property type="match status" value="1"/>
</dbReference>
<evidence type="ECO:0000259" key="1">
    <source>
        <dbReference type="Pfam" id="PF00557"/>
    </source>
</evidence>